<evidence type="ECO:0000313" key="5">
    <source>
        <dbReference type="Proteomes" id="UP000294508"/>
    </source>
</evidence>
<dbReference type="InterPro" id="IPR016181">
    <property type="entry name" value="Acyl_CoA_acyltransferase"/>
</dbReference>
<organism evidence="4 5">
    <name type="scientific">Kribbella steppae</name>
    <dbReference type="NCBI Taxonomy" id="2512223"/>
    <lineage>
        <taxon>Bacteria</taxon>
        <taxon>Bacillati</taxon>
        <taxon>Actinomycetota</taxon>
        <taxon>Actinomycetes</taxon>
        <taxon>Propionibacteriales</taxon>
        <taxon>Kribbellaceae</taxon>
        <taxon>Kribbella</taxon>
    </lineage>
</organism>
<evidence type="ECO:0000313" key="4">
    <source>
        <dbReference type="EMBL" id="TCO34551.1"/>
    </source>
</evidence>
<dbReference type="RefSeq" id="WP_132208308.1">
    <property type="nucleotide sequence ID" value="NZ_SLWN01000002.1"/>
</dbReference>
<comment type="caution">
    <text evidence="4">The sequence shown here is derived from an EMBL/GenBank/DDBJ whole genome shotgun (WGS) entry which is preliminary data.</text>
</comment>
<feature type="domain" description="N-acetyltransferase" evidence="3">
    <location>
        <begin position="5"/>
        <end position="152"/>
    </location>
</feature>
<keyword evidence="5" id="KW-1185">Reference proteome</keyword>
<dbReference type="AlphaFoldDB" id="A0A4R2HT53"/>
<evidence type="ECO:0000256" key="1">
    <source>
        <dbReference type="ARBA" id="ARBA00022679"/>
    </source>
</evidence>
<dbReference type="CDD" id="cd04301">
    <property type="entry name" value="NAT_SF"/>
    <property type="match status" value="1"/>
</dbReference>
<reference evidence="4 5" key="1">
    <citation type="journal article" date="2015" name="Stand. Genomic Sci.">
        <title>Genomic Encyclopedia of Bacterial and Archaeal Type Strains, Phase III: the genomes of soil and plant-associated and newly described type strains.</title>
        <authorList>
            <person name="Whitman W.B."/>
            <person name="Woyke T."/>
            <person name="Klenk H.P."/>
            <person name="Zhou Y."/>
            <person name="Lilburn T.G."/>
            <person name="Beck B.J."/>
            <person name="De Vos P."/>
            <person name="Vandamme P."/>
            <person name="Eisen J.A."/>
            <person name="Garrity G."/>
            <person name="Hugenholtz P."/>
            <person name="Kyrpides N.C."/>
        </authorList>
    </citation>
    <scope>NUCLEOTIDE SEQUENCE [LARGE SCALE GENOMIC DNA]</scope>
    <source>
        <strain evidence="4 5">VKM Ac-2572</strain>
    </source>
</reference>
<dbReference type="PANTHER" id="PTHR43877">
    <property type="entry name" value="AMINOALKYLPHOSPHONATE N-ACETYLTRANSFERASE-RELATED-RELATED"/>
    <property type="match status" value="1"/>
</dbReference>
<evidence type="ECO:0000256" key="2">
    <source>
        <dbReference type="ARBA" id="ARBA00023315"/>
    </source>
</evidence>
<gene>
    <name evidence="4" type="ORF">EV652_102617</name>
</gene>
<dbReference type="InterPro" id="IPR050832">
    <property type="entry name" value="Bact_Acetyltransf"/>
</dbReference>
<dbReference type="SUPFAM" id="SSF55729">
    <property type="entry name" value="Acyl-CoA N-acyltransferases (Nat)"/>
    <property type="match status" value="1"/>
</dbReference>
<dbReference type="InterPro" id="IPR000182">
    <property type="entry name" value="GNAT_dom"/>
</dbReference>
<keyword evidence="2" id="KW-0012">Acyltransferase</keyword>
<dbReference type="Pfam" id="PF13508">
    <property type="entry name" value="Acetyltransf_7"/>
    <property type="match status" value="1"/>
</dbReference>
<name>A0A4R2HT53_9ACTN</name>
<keyword evidence="1 4" id="KW-0808">Transferase</keyword>
<dbReference type="GO" id="GO:0016747">
    <property type="term" value="F:acyltransferase activity, transferring groups other than amino-acyl groups"/>
    <property type="evidence" value="ECO:0007669"/>
    <property type="project" value="InterPro"/>
</dbReference>
<dbReference type="EMBL" id="SLWN01000002">
    <property type="protein sequence ID" value="TCO34551.1"/>
    <property type="molecule type" value="Genomic_DNA"/>
</dbReference>
<dbReference type="OrthoDB" id="9805924at2"/>
<dbReference type="PROSITE" id="PS51186">
    <property type="entry name" value="GNAT"/>
    <property type="match status" value="1"/>
</dbReference>
<proteinExistence type="predicted"/>
<protein>
    <submittedName>
        <fullName evidence="4">Acetyltransferase (GNAT) family protein</fullName>
    </submittedName>
</protein>
<sequence>MAAGYAIRALRDGDPEVISAAFTAIGWDKPVRQYEAYLAEQQAGKRDVLVATVDDQFVGYVTVRWESAYFGAIPEIQDFNVLPPYRRRGIGSGLMDAAESRVAERSAVVGIGVGLYVDYGTAQRMYVRRGYIPDGRGLMYDNQPVPPGETVRNDDGANLMFTKSLRT</sequence>
<dbReference type="Gene3D" id="3.40.630.30">
    <property type="match status" value="1"/>
</dbReference>
<dbReference type="Proteomes" id="UP000294508">
    <property type="component" value="Unassembled WGS sequence"/>
</dbReference>
<evidence type="ECO:0000259" key="3">
    <source>
        <dbReference type="PROSITE" id="PS51186"/>
    </source>
</evidence>
<accession>A0A4R2HT53</accession>